<dbReference type="Gene3D" id="2.60.120.10">
    <property type="entry name" value="Jelly Rolls"/>
    <property type="match status" value="1"/>
</dbReference>
<organism evidence="2 3">
    <name type="scientific">Quercus lobata</name>
    <name type="common">Valley oak</name>
    <dbReference type="NCBI Taxonomy" id="97700"/>
    <lineage>
        <taxon>Eukaryota</taxon>
        <taxon>Viridiplantae</taxon>
        <taxon>Streptophyta</taxon>
        <taxon>Embryophyta</taxon>
        <taxon>Tracheophyta</taxon>
        <taxon>Spermatophyta</taxon>
        <taxon>Magnoliopsida</taxon>
        <taxon>eudicotyledons</taxon>
        <taxon>Gunneridae</taxon>
        <taxon>Pentapetalae</taxon>
        <taxon>rosids</taxon>
        <taxon>fabids</taxon>
        <taxon>Fagales</taxon>
        <taxon>Fagaceae</taxon>
        <taxon>Quercus</taxon>
    </lineage>
</organism>
<proteinExistence type="predicted"/>
<dbReference type="Gramene" id="QL01p010029:mrna">
    <property type="protein sequence ID" value="QL01p010029:mrna"/>
    <property type="gene ID" value="QL01p010029"/>
</dbReference>
<dbReference type="InterPro" id="IPR011051">
    <property type="entry name" value="RmlC_Cupin_sf"/>
</dbReference>
<sequence>MKFFSLLISSFAIIQMAMAGDPDILTDFIVLPNVTNVDGNFFTFTGLRDLFKGGPSTTLKVSKVILAEFSTLNGQSVSYAVLGYPAGTTSPPHVHPRASELLFVVEVNTTYNTHTPLPRPPTGTFLIITSTIFSSKITRKSSRTSHLHIS</sequence>
<protein>
    <recommendedName>
        <fullName evidence="4">Cupin type-1 domain-containing protein</fullName>
    </recommendedName>
</protein>
<evidence type="ECO:0000313" key="2">
    <source>
        <dbReference type="EnsemblPlants" id="QL01p010029:mrna"/>
    </source>
</evidence>
<evidence type="ECO:0000313" key="3">
    <source>
        <dbReference type="Proteomes" id="UP000594261"/>
    </source>
</evidence>
<dbReference type="EMBL" id="LRBV02000001">
    <property type="status" value="NOT_ANNOTATED_CDS"/>
    <property type="molecule type" value="Genomic_DNA"/>
</dbReference>
<name>A0A7N2KLJ4_QUELO</name>
<keyword evidence="3" id="KW-1185">Reference proteome</keyword>
<dbReference type="EnsemblPlants" id="QL01p010029:mrna">
    <property type="protein sequence ID" value="QL01p010029:mrna"/>
    <property type="gene ID" value="QL01p010029"/>
</dbReference>
<accession>A0A7N2KLJ4</accession>
<dbReference type="AlphaFoldDB" id="A0A7N2KLJ4"/>
<dbReference type="SUPFAM" id="SSF51182">
    <property type="entry name" value="RmlC-like cupins"/>
    <property type="match status" value="1"/>
</dbReference>
<reference evidence="2" key="2">
    <citation type="submission" date="2021-01" db="UniProtKB">
        <authorList>
            <consortium name="EnsemblPlants"/>
        </authorList>
    </citation>
    <scope>IDENTIFICATION</scope>
</reference>
<dbReference type="InParanoid" id="A0A7N2KLJ4"/>
<dbReference type="PANTHER" id="PTHR31238">
    <property type="entry name" value="GERMIN-LIKE PROTEIN SUBFAMILY 3 MEMBER 3"/>
    <property type="match status" value="1"/>
</dbReference>
<dbReference type="InterPro" id="IPR014710">
    <property type="entry name" value="RmlC-like_jellyroll"/>
</dbReference>
<dbReference type="OMA" id="TDFRMMS"/>
<reference evidence="2 3" key="1">
    <citation type="journal article" date="2016" name="G3 (Bethesda)">
        <title>First Draft Assembly and Annotation of the Genome of a California Endemic Oak Quercus lobata Nee (Fagaceae).</title>
        <authorList>
            <person name="Sork V.L."/>
            <person name="Fitz-Gibbon S.T."/>
            <person name="Puiu D."/>
            <person name="Crepeau M."/>
            <person name="Gugger P.F."/>
            <person name="Sherman R."/>
            <person name="Stevens K."/>
            <person name="Langley C.H."/>
            <person name="Pellegrini M."/>
            <person name="Salzberg S.L."/>
        </authorList>
    </citation>
    <scope>NUCLEOTIDE SEQUENCE [LARGE SCALE GENOMIC DNA]</scope>
    <source>
        <strain evidence="2 3">cv. SW786</strain>
    </source>
</reference>
<feature type="signal peptide" evidence="1">
    <location>
        <begin position="1"/>
        <end position="19"/>
    </location>
</feature>
<dbReference type="Proteomes" id="UP000594261">
    <property type="component" value="Chromosome 1"/>
</dbReference>
<keyword evidence="1" id="KW-0732">Signal</keyword>
<evidence type="ECO:0008006" key="4">
    <source>
        <dbReference type="Google" id="ProtNLM"/>
    </source>
</evidence>
<evidence type="ECO:0000256" key="1">
    <source>
        <dbReference type="SAM" id="SignalP"/>
    </source>
</evidence>
<feature type="chain" id="PRO_5029635214" description="Cupin type-1 domain-containing protein" evidence="1">
    <location>
        <begin position="20"/>
        <end position="150"/>
    </location>
</feature>